<feature type="non-terminal residue" evidence="13">
    <location>
        <position position="54"/>
    </location>
</feature>
<dbReference type="PaxDb" id="6945-B7P449"/>
<dbReference type="Gene3D" id="1.10.630.10">
    <property type="entry name" value="Cytochrome P450"/>
    <property type="match status" value="1"/>
</dbReference>
<dbReference type="PANTHER" id="PTHR24292:SF54">
    <property type="entry name" value="CYP9F3-RELATED"/>
    <property type="match status" value="1"/>
</dbReference>
<evidence type="ECO:0000256" key="2">
    <source>
        <dbReference type="ARBA" id="ARBA00004174"/>
    </source>
</evidence>
<dbReference type="EMBL" id="DS633306">
    <property type="protein sequence ID" value="EEC01371.1"/>
    <property type="molecule type" value="Genomic_DNA"/>
</dbReference>
<proteinExistence type="inferred from homology"/>
<keyword evidence="11" id="KW-0503">Monooxygenase</keyword>
<evidence type="ECO:0000256" key="7">
    <source>
        <dbReference type="ARBA" id="ARBA00022824"/>
    </source>
</evidence>
<dbReference type="GO" id="GO:0005506">
    <property type="term" value="F:iron ion binding"/>
    <property type="evidence" value="ECO:0007669"/>
    <property type="project" value="InterPro"/>
</dbReference>
<evidence type="ECO:0000256" key="11">
    <source>
        <dbReference type="ARBA" id="ARBA00023033"/>
    </source>
</evidence>
<keyword evidence="9 13" id="KW-0560">Oxidoreductase</keyword>
<keyword evidence="10" id="KW-0408">Iron</keyword>
<dbReference type="PANTHER" id="PTHR24292">
    <property type="entry name" value="CYTOCHROME P450"/>
    <property type="match status" value="1"/>
</dbReference>
<evidence type="ECO:0000313" key="13">
    <source>
        <dbReference type="EMBL" id="EEC01371.1"/>
    </source>
</evidence>
<dbReference type="AlphaFoldDB" id="B7P449"/>
<evidence type="ECO:0000256" key="6">
    <source>
        <dbReference type="ARBA" id="ARBA00022723"/>
    </source>
</evidence>
<evidence type="ECO:0000256" key="1">
    <source>
        <dbReference type="ARBA" id="ARBA00001971"/>
    </source>
</evidence>
<protein>
    <submittedName>
        <fullName evidence="13">CYP3A4, putative</fullName>
        <ecNumber evidence="13">1.14.14.1</ecNumber>
    </submittedName>
</protein>
<comment type="subcellular location">
    <subcellularLocation>
        <location evidence="3">Endoplasmic reticulum membrane</location>
        <topology evidence="3">Peripheral membrane protein</topology>
    </subcellularLocation>
    <subcellularLocation>
        <location evidence="2">Microsome membrane</location>
        <topology evidence="2">Peripheral membrane protein</topology>
    </subcellularLocation>
</comment>
<sequence length="54" mass="6048">LSEVEVLAQCVVMFLSGQDSTSSVIAHTVYLLALHPDKQMKLREEVDRCFSSHV</sequence>
<evidence type="ECO:0000256" key="4">
    <source>
        <dbReference type="ARBA" id="ARBA00010617"/>
    </source>
</evidence>
<name>B7P449_IXOSC</name>
<dbReference type="EC" id="1.14.14.1" evidence="13"/>
<reference evidence="13" key="1">
    <citation type="submission" date="2008-03" db="EMBL/GenBank/DDBJ databases">
        <title>Annotation of Ixodes scapularis.</title>
        <authorList>
            <consortium name="Ixodes scapularis Genome Project Consortium"/>
            <person name="Caler E."/>
            <person name="Hannick L.I."/>
            <person name="Bidwell S."/>
            <person name="Joardar V."/>
            <person name="Thiagarajan M."/>
            <person name="Amedeo P."/>
            <person name="Galinsky K.J."/>
            <person name="Schobel S."/>
            <person name="Inman J."/>
            <person name="Hostetler J."/>
            <person name="Miller J."/>
            <person name="Hammond M."/>
            <person name="Megy K."/>
            <person name="Lawson D."/>
            <person name="Kodira C."/>
            <person name="Sutton G."/>
            <person name="Meyer J."/>
            <person name="Hill C.A."/>
            <person name="Birren B."/>
            <person name="Nene V."/>
            <person name="Collins F."/>
            <person name="Alarcon-Chaidez F."/>
            <person name="Wikel S."/>
            <person name="Strausberg R."/>
        </authorList>
    </citation>
    <scope>NUCLEOTIDE SEQUENCE [LARGE SCALE GENOMIC DNA]</scope>
    <source>
        <strain evidence="13">Wikel colony</strain>
    </source>
</reference>
<feature type="non-terminal residue" evidence="13">
    <location>
        <position position="1"/>
    </location>
</feature>
<dbReference type="PhylomeDB" id="B7P449"/>
<dbReference type="GO" id="GO:0005789">
    <property type="term" value="C:endoplasmic reticulum membrane"/>
    <property type="evidence" value="ECO:0007669"/>
    <property type="project" value="UniProtKB-SubCell"/>
</dbReference>
<dbReference type="VEuPathDB" id="VectorBase:ISCW001506"/>
<dbReference type="InterPro" id="IPR036396">
    <property type="entry name" value="Cyt_P450_sf"/>
</dbReference>
<keyword evidence="8" id="KW-0492">Microsome</keyword>
<dbReference type="VEuPathDB" id="VectorBase:ISCI001506"/>
<dbReference type="SUPFAM" id="SSF48264">
    <property type="entry name" value="Cytochrome P450"/>
    <property type="match status" value="1"/>
</dbReference>
<keyword evidence="7" id="KW-0256">Endoplasmic reticulum</keyword>
<evidence type="ECO:0000256" key="5">
    <source>
        <dbReference type="ARBA" id="ARBA00022617"/>
    </source>
</evidence>
<evidence type="ECO:0000256" key="12">
    <source>
        <dbReference type="ARBA" id="ARBA00023136"/>
    </source>
</evidence>
<evidence type="ECO:0000256" key="8">
    <source>
        <dbReference type="ARBA" id="ARBA00022848"/>
    </source>
</evidence>
<organism>
    <name type="scientific">Ixodes scapularis</name>
    <name type="common">Black-legged tick</name>
    <name type="synonym">Deer tick</name>
    <dbReference type="NCBI Taxonomy" id="6945"/>
    <lineage>
        <taxon>Eukaryota</taxon>
        <taxon>Metazoa</taxon>
        <taxon>Ecdysozoa</taxon>
        <taxon>Arthropoda</taxon>
        <taxon>Chelicerata</taxon>
        <taxon>Arachnida</taxon>
        <taxon>Acari</taxon>
        <taxon>Parasitiformes</taxon>
        <taxon>Ixodida</taxon>
        <taxon>Ixodoidea</taxon>
        <taxon>Ixodidae</taxon>
        <taxon>Ixodinae</taxon>
        <taxon>Ixodes</taxon>
    </lineage>
</organism>
<dbReference type="InterPro" id="IPR050476">
    <property type="entry name" value="Insect_CytP450_Detox"/>
</dbReference>
<evidence type="ECO:0000256" key="3">
    <source>
        <dbReference type="ARBA" id="ARBA00004406"/>
    </source>
</evidence>
<evidence type="ECO:0000256" key="10">
    <source>
        <dbReference type="ARBA" id="ARBA00023004"/>
    </source>
</evidence>
<keyword evidence="12" id="KW-0472">Membrane</keyword>
<comment type="cofactor">
    <cofactor evidence="1">
        <name>heme</name>
        <dbReference type="ChEBI" id="CHEBI:30413"/>
    </cofactor>
</comment>
<comment type="similarity">
    <text evidence="4">Belongs to the cytochrome P450 family.</text>
</comment>
<dbReference type="GO" id="GO:0016712">
    <property type="term" value="F:oxidoreductase activity, acting on paired donors, with incorporation or reduction of molecular oxygen, reduced flavin or flavoprotein as one donor, and incorporation of one atom of oxygen"/>
    <property type="evidence" value="ECO:0007669"/>
    <property type="project" value="UniProtKB-EC"/>
</dbReference>
<gene>
    <name evidence="13" type="ORF">IscW_ISCW001506</name>
</gene>
<dbReference type="InterPro" id="IPR001128">
    <property type="entry name" value="Cyt_P450"/>
</dbReference>
<dbReference type="GO" id="GO:0020037">
    <property type="term" value="F:heme binding"/>
    <property type="evidence" value="ECO:0007669"/>
    <property type="project" value="InterPro"/>
</dbReference>
<dbReference type="Pfam" id="PF00067">
    <property type="entry name" value="p450"/>
    <property type="match status" value="1"/>
</dbReference>
<accession>B7P449</accession>
<evidence type="ECO:0000256" key="9">
    <source>
        <dbReference type="ARBA" id="ARBA00023002"/>
    </source>
</evidence>
<keyword evidence="6" id="KW-0479">Metal-binding</keyword>
<keyword evidence="5" id="KW-0349">Heme</keyword>